<dbReference type="STRING" id="51240.A0A2I4FAM9"/>
<accession>A0A2I4FAM9</accession>
<dbReference type="KEGG" id="jre:108997058"/>
<evidence type="ECO:0000313" key="1">
    <source>
        <dbReference type="Proteomes" id="UP000235220"/>
    </source>
</evidence>
<reference evidence="2" key="1">
    <citation type="submission" date="2025-08" db="UniProtKB">
        <authorList>
            <consortium name="RefSeq"/>
        </authorList>
    </citation>
    <scope>IDENTIFICATION</scope>
    <source>
        <tissue evidence="2">Leaves</tissue>
    </source>
</reference>
<dbReference type="Gramene" id="Jr07_34920_p1">
    <property type="protein sequence ID" value="cds.Jr07_34920_p1"/>
    <property type="gene ID" value="Jr07_34920"/>
</dbReference>
<dbReference type="RefSeq" id="XP_018828695.1">
    <property type="nucleotide sequence ID" value="XM_018973150.2"/>
</dbReference>
<dbReference type="OrthoDB" id="1868826at2759"/>
<dbReference type="InterPro" id="IPR037490">
    <property type="entry name" value="WAP"/>
</dbReference>
<keyword evidence="1" id="KW-1185">Reference proteome</keyword>
<dbReference type="AlphaFoldDB" id="A0A2I4FAM9"/>
<dbReference type="GeneID" id="108997058"/>
<sequence length="1017" mass="117534">MDEFFAGGMDGRFRVSITDSTMMSIVHHSMDKAHEKVKSKEGIVERLNEMSKFYELAVMQLEGCLMFVQEETYGCILESNYEELLADLKEIRDHLQGRLKESQLAISDKDRELTERAGNEMKLRQALELKERELVSLRANLEIERTKTEGIEEFVLGNRIVRDKDRDRDRDGEFCELKNSVHQQVWNIKQKLGPDNSLIEEERNRGFDNEKIEQMGLDIDMLKETLDLAFGKMQKAIFLSHMGPIEQQWRWSIENDTISILIRGIVRNLEESFEAKVMRKQEKQVRVCLSEHWSDLMNEVASLRRELEPLCRENDMQANGIKTRNASAPPSISGRKISHIAREMLSPEYDSCNKTGNFSLKVGEVDEQEELTGKEQQVGRRQYVAKMIKSHESIIRRQSEDLNRLKREILREKGCLSLREEKDPQNLRRRIQEIVVRLNNFMEWDAKMGKKFGDHASIHGNENFIEKRVSQFDESINTLADGWEKINKVSFNSHAVLNEEQQNEIRMLRQEKEDANLKAMILEEIYFTLLRGQRKEFYIELDYYDLECLIHEGICKYLFREKVGQWNESFESSIIEAQIREEIHFLAFREALKDYKIVEDSRYTDELGSVEGSVREGIWTAFLRQVFKEWNESTEGQNTASLIREEIYRIVFGESFKSIACSASSSTLNQLQEVKLPEDFLPITSEMVKEFKTDIDSYNVESLIREDIFHFVIVEAVRDASILHRELGESRIQGNMLGDLHSSKELNNGINASVENKLVRKLDSLSQCFQVEDLKPSASTELEERTAHLDLVSLKYEEMDEKNIFEKLLIEEEHTLSSGSSKQEKSSQQLVTSKALFGELGPSLGTSIAGDLECVHDEMTPILDVSQVGEASFHIPNDYEAGQLTEADSVFSPALLGFQQALADFEHLVLEKLGKNILRLIEVKDNLDPLVELVASLRNKELLYRKAFVRRCYNLQKAELEVDLLGDQVDVLLGLLEKIYTRLHQYSPALQQYFEVSDILNLIKKELTGGVVRIPNK</sequence>
<dbReference type="Proteomes" id="UP000235220">
    <property type="component" value="Chromosome 7"/>
</dbReference>
<evidence type="ECO:0000313" key="2">
    <source>
        <dbReference type="RefSeq" id="XP_018828695.1"/>
    </source>
</evidence>
<proteinExistence type="predicted"/>
<dbReference type="PANTHER" id="PTHR33883:SF7">
    <property type="entry name" value="OS04G0521600 PROTEIN"/>
    <property type="match status" value="1"/>
</dbReference>
<name>A0A2I4FAM9_JUGRE</name>
<gene>
    <name evidence="2" type="primary">LOC108997058</name>
</gene>
<protein>
    <submittedName>
        <fullName evidence="2">WPP domain-associated protein</fullName>
    </submittedName>
</protein>
<dbReference type="PANTHER" id="PTHR33883">
    <property type="entry name" value="WPP DOMAIN-ASSOCIATED PROTEIN"/>
    <property type="match status" value="1"/>
</dbReference>
<organism evidence="1 2">
    <name type="scientific">Juglans regia</name>
    <name type="common">English walnut</name>
    <dbReference type="NCBI Taxonomy" id="51240"/>
    <lineage>
        <taxon>Eukaryota</taxon>
        <taxon>Viridiplantae</taxon>
        <taxon>Streptophyta</taxon>
        <taxon>Embryophyta</taxon>
        <taxon>Tracheophyta</taxon>
        <taxon>Spermatophyta</taxon>
        <taxon>Magnoliopsida</taxon>
        <taxon>eudicotyledons</taxon>
        <taxon>Gunneridae</taxon>
        <taxon>Pentapetalae</taxon>
        <taxon>rosids</taxon>
        <taxon>fabids</taxon>
        <taxon>Fagales</taxon>
        <taxon>Juglandaceae</taxon>
        <taxon>Juglans</taxon>
    </lineage>
</organism>